<organism evidence="2 3">
    <name type="scientific">Lentisphaera araneosa HTCC2155</name>
    <dbReference type="NCBI Taxonomy" id="313628"/>
    <lineage>
        <taxon>Bacteria</taxon>
        <taxon>Pseudomonadati</taxon>
        <taxon>Lentisphaerota</taxon>
        <taxon>Lentisphaeria</taxon>
        <taxon>Lentisphaerales</taxon>
        <taxon>Lentisphaeraceae</taxon>
        <taxon>Lentisphaera</taxon>
    </lineage>
</organism>
<dbReference type="GO" id="GO:0060090">
    <property type="term" value="F:molecular adaptor activity"/>
    <property type="evidence" value="ECO:0007669"/>
    <property type="project" value="InterPro"/>
</dbReference>
<dbReference type="PANTHER" id="PTHR13323">
    <property type="entry name" value="LATE ENDOSOMAL/LYSOSOMAL MP1 INTERACTING PROTEIN"/>
    <property type="match status" value="1"/>
</dbReference>
<evidence type="ECO:0000259" key="1">
    <source>
        <dbReference type="SMART" id="SM00960"/>
    </source>
</evidence>
<evidence type="ECO:0000313" key="2">
    <source>
        <dbReference type="EMBL" id="EDM24931.1"/>
    </source>
</evidence>
<dbReference type="AlphaFoldDB" id="A6DTW2"/>
<dbReference type="SMART" id="SM00960">
    <property type="entry name" value="Robl_LC7"/>
    <property type="match status" value="1"/>
</dbReference>
<proteinExistence type="predicted"/>
<dbReference type="eggNOG" id="COG2018">
    <property type="taxonomic scope" value="Bacteria"/>
</dbReference>
<dbReference type="OrthoDB" id="9790687at2"/>
<dbReference type="Proteomes" id="UP000004947">
    <property type="component" value="Unassembled WGS sequence"/>
</dbReference>
<dbReference type="SUPFAM" id="SSF103196">
    <property type="entry name" value="Roadblock/LC7 domain"/>
    <property type="match status" value="1"/>
</dbReference>
<evidence type="ECO:0000313" key="3">
    <source>
        <dbReference type="Proteomes" id="UP000004947"/>
    </source>
</evidence>
<keyword evidence="3" id="KW-1185">Reference proteome</keyword>
<dbReference type="RefSeq" id="WP_007281254.1">
    <property type="nucleotide sequence ID" value="NZ_ABCK01000042.1"/>
</dbReference>
<protein>
    <submittedName>
        <fullName evidence="2">MglB protein</fullName>
    </submittedName>
</protein>
<dbReference type="InterPro" id="IPR004942">
    <property type="entry name" value="Roadblock/LAMTOR2_dom"/>
</dbReference>
<dbReference type="InterPro" id="IPR037587">
    <property type="entry name" value="LAMTOR2-like"/>
</dbReference>
<gene>
    <name evidence="2" type="ORF">LNTAR_04081</name>
</gene>
<dbReference type="Gene3D" id="3.30.450.30">
    <property type="entry name" value="Dynein light chain 2a, cytoplasmic"/>
    <property type="match status" value="1"/>
</dbReference>
<accession>A6DTW2</accession>
<dbReference type="Pfam" id="PF03259">
    <property type="entry name" value="Robl_LC7"/>
    <property type="match status" value="1"/>
</dbReference>
<dbReference type="STRING" id="313628.LNTAR_04081"/>
<dbReference type="GO" id="GO:0005085">
    <property type="term" value="F:guanyl-nucleotide exchange factor activity"/>
    <property type="evidence" value="ECO:0007669"/>
    <property type="project" value="InterPro"/>
</dbReference>
<dbReference type="GO" id="GO:0032008">
    <property type="term" value="P:positive regulation of TOR signaling"/>
    <property type="evidence" value="ECO:0007669"/>
    <property type="project" value="InterPro"/>
</dbReference>
<dbReference type="EMBL" id="ABCK01000042">
    <property type="protein sequence ID" value="EDM24931.1"/>
    <property type="molecule type" value="Genomic_DNA"/>
</dbReference>
<reference evidence="2 3" key="1">
    <citation type="journal article" date="2010" name="J. Bacteriol.">
        <title>Genome sequence of Lentisphaera araneosa HTCC2155T, the type species of the order Lentisphaerales in the phylum Lentisphaerae.</title>
        <authorList>
            <person name="Thrash J.C."/>
            <person name="Cho J.C."/>
            <person name="Vergin K.L."/>
            <person name="Morris R.M."/>
            <person name="Giovannoni S.J."/>
        </authorList>
    </citation>
    <scope>NUCLEOTIDE SEQUENCE [LARGE SCALE GENOMIC DNA]</scope>
    <source>
        <strain evidence="2 3">HTCC2155</strain>
    </source>
</reference>
<comment type="caution">
    <text evidence="2">The sequence shown here is derived from an EMBL/GenBank/DDBJ whole genome shotgun (WGS) entry which is preliminary data.</text>
</comment>
<sequence>MAYELNQAECLELQAKLDEFLRLSDSSSTLLCDKGGAVLVDSGSEAENDLMAALTAGSFAATRELARTVGEEDFEAVYHQGGNRSLFIAGMCEEVILLAVFEQENSQVGLVRMMARKLRREVNHVLAKMANKQEVVAEDPTVSFVLKK</sequence>
<feature type="domain" description="Roadblock/LAMTOR2" evidence="1">
    <location>
        <begin position="13"/>
        <end position="101"/>
    </location>
</feature>
<name>A6DTW2_9BACT</name>